<sequence>MDKEFLEQFDSLVTKYTELLLGADQEHLKKEVEIWMLYNHMAKSMPSLVKHWNGQFPEAKQQIVGMISEIKKLNDFQKQKTK</sequence>
<gene>
    <name evidence="1" type="ORF">EM808_09845</name>
</gene>
<dbReference type="RefSeq" id="WP_127738041.1">
    <property type="nucleotide sequence ID" value="NZ_CAJCKN010000006.1"/>
</dbReference>
<proteinExistence type="predicted"/>
<keyword evidence="2" id="KW-1185">Reference proteome</keyword>
<dbReference type="Pfam" id="PF10835">
    <property type="entry name" value="DUF2573"/>
    <property type="match status" value="1"/>
</dbReference>
<reference evidence="1 2" key="1">
    <citation type="submission" date="2019-01" db="EMBL/GenBank/DDBJ databases">
        <title>Bacillus sp. M5HDSG1-1, whole genome shotgun sequence.</title>
        <authorList>
            <person name="Tuo L."/>
        </authorList>
    </citation>
    <scope>NUCLEOTIDE SEQUENCE [LARGE SCALE GENOMIC DNA]</scope>
    <source>
        <strain evidence="1 2">M5HDSG1-1</strain>
    </source>
</reference>
<evidence type="ECO:0000313" key="2">
    <source>
        <dbReference type="Proteomes" id="UP000288024"/>
    </source>
</evidence>
<dbReference type="InterPro" id="IPR020393">
    <property type="entry name" value="Uncharacterised_YusU"/>
</dbReference>
<dbReference type="GeneID" id="87618979"/>
<name>A0A3S2TXH6_9BACI</name>
<dbReference type="Proteomes" id="UP000288024">
    <property type="component" value="Unassembled WGS sequence"/>
</dbReference>
<dbReference type="AlphaFoldDB" id="A0A3S2TXH6"/>
<evidence type="ECO:0000313" key="1">
    <source>
        <dbReference type="EMBL" id="RVT63564.1"/>
    </source>
</evidence>
<organism evidence="1 2">
    <name type="scientific">Niallia taxi</name>
    <dbReference type="NCBI Taxonomy" id="2499688"/>
    <lineage>
        <taxon>Bacteria</taxon>
        <taxon>Bacillati</taxon>
        <taxon>Bacillota</taxon>
        <taxon>Bacilli</taxon>
        <taxon>Bacillales</taxon>
        <taxon>Bacillaceae</taxon>
        <taxon>Niallia</taxon>
    </lineage>
</organism>
<comment type="caution">
    <text evidence="1">The sequence shown here is derived from an EMBL/GenBank/DDBJ whole genome shotgun (WGS) entry which is preliminary data.</text>
</comment>
<dbReference type="EMBL" id="RZTZ01000003">
    <property type="protein sequence ID" value="RVT63564.1"/>
    <property type="molecule type" value="Genomic_DNA"/>
</dbReference>
<protein>
    <submittedName>
        <fullName evidence="1">DUF2573 family protein</fullName>
    </submittedName>
</protein>
<accession>A0A3S2TXH6</accession>